<evidence type="ECO:0000313" key="3">
    <source>
        <dbReference type="Proteomes" id="UP000271889"/>
    </source>
</evidence>
<dbReference type="OrthoDB" id="166134at2759"/>
<organism evidence="2 3">
    <name type="scientific">Cylicostephanus goldi</name>
    <name type="common">Nematode worm</name>
    <dbReference type="NCBI Taxonomy" id="71465"/>
    <lineage>
        <taxon>Eukaryota</taxon>
        <taxon>Metazoa</taxon>
        <taxon>Ecdysozoa</taxon>
        <taxon>Nematoda</taxon>
        <taxon>Chromadorea</taxon>
        <taxon>Rhabditida</taxon>
        <taxon>Rhabditina</taxon>
        <taxon>Rhabditomorpha</taxon>
        <taxon>Strongyloidea</taxon>
        <taxon>Strongylidae</taxon>
        <taxon>Cylicostephanus</taxon>
    </lineage>
</organism>
<evidence type="ECO:0000256" key="1">
    <source>
        <dbReference type="SAM" id="MobiDB-lite"/>
    </source>
</evidence>
<keyword evidence="3" id="KW-1185">Reference proteome</keyword>
<sequence>MLNTDTPAPSTTEVSPSHSRRLLEMTQKTTGKVISFIGAVSKMQTTDGTEVSLASLLQQDADECLRVCGSCMTDLSRREQMMEQRNPPILAEQYETLDRMIAETSAMVPSYTRMADSIK</sequence>
<dbReference type="Proteomes" id="UP000271889">
    <property type="component" value="Unassembled WGS sequence"/>
</dbReference>
<accession>A0A3P7QNQ1</accession>
<name>A0A3P7QNQ1_CYLGO</name>
<feature type="compositionally biased region" description="Polar residues" evidence="1">
    <location>
        <begin position="1"/>
        <end position="17"/>
    </location>
</feature>
<proteinExistence type="predicted"/>
<dbReference type="AlphaFoldDB" id="A0A3P7QNQ1"/>
<evidence type="ECO:0000313" key="2">
    <source>
        <dbReference type="EMBL" id="VDN33382.1"/>
    </source>
</evidence>
<reference evidence="2 3" key="1">
    <citation type="submission" date="2018-11" db="EMBL/GenBank/DDBJ databases">
        <authorList>
            <consortium name="Pathogen Informatics"/>
        </authorList>
    </citation>
    <scope>NUCLEOTIDE SEQUENCE [LARGE SCALE GENOMIC DNA]</scope>
</reference>
<feature type="region of interest" description="Disordered" evidence="1">
    <location>
        <begin position="1"/>
        <end position="21"/>
    </location>
</feature>
<dbReference type="EMBL" id="UYRV01122670">
    <property type="protein sequence ID" value="VDN33382.1"/>
    <property type="molecule type" value="Genomic_DNA"/>
</dbReference>
<protein>
    <submittedName>
        <fullName evidence="2">Uncharacterized protein</fullName>
    </submittedName>
</protein>
<gene>
    <name evidence="2" type="ORF">CGOC_LOCUS12377</name>
</gene>